<evidence type="ECO:0000313" key="1">
    <source>
        <dbReference type="EMBL" id="MFC6439497.1"/>
    </source>
</evidence>
<sequence>MQHTQTDIFSADHQALHFAELCNALYERELSQLANSSLSQASLLKRRLSGLSHHIKSAARFLTSHNTPLEVDFHNASWQAKQAPKAFSAKQDGEKCRQWVRQCQIGMPLVVAVIEHGQESLELDSIDRIDSEQPRIHLNKHGWFNLTGEWQQTGQVEKRWLLPDKASYTAACCGHTWTHKGKGQPRALTLRELLLSTRINWKNPKVALTTHSR</sequence>
<comment type="caution">
    <text evidence="1">The sequence shown here is derived from an EMBL/GenBank/DDBJ whole genome shotgun (WGS) entry which is preliminary data.</text>
</comment>
<evidence type="ECO:0008006" key="3">
    <source>
        <dbReference type="Google" id="ProtNLM"/>
    </source>
</evidence>
<organism evidence="1 2">
    <name type="scientific">Pseudobowmanella zhangzhouensis</name>
    <dbReference type="NCBI Taxonomy" id="1537679"/>
    <lineage>
        <taxon>Bacteria</taxon>
        <taxon>Pseudomonadati</taxon>
        <taxon>Pseudomonadota</taxon>
        <taxon>Gammaproteobacteria</taxon>
        <taxon>Alteromonadales</taxon>
        <taxon>Alteromonadaceae</taxon>
    </lineage>
</organism>
<name>A0ABW1XJF0_9ALTE</name>
<dbReference type="RefSeq" id="WP_131257218.1">
    <property type="nucleotide sequence ID" value="NZ_JBHSUS010000001.1"/>
</dbReference>
<reference evidence="2" key="1">
    <citation type="journal article" date="2019" name="Int. J. Syst. Evol. Microbiol.">
        <title>The Global Catalogue of Microorganisms (GCM) 10K type strain sequencing project: providing services to taxonomists for standard genome sequencing and annotation.</title>
        <authorList>
            <consortium name="The Broad Institute Genomics Platform"/>
            <consortium name="The Broad Institute Genome Sequencing Center for Infectious Disease"/>
            <person name="Wu L."/>
            <person name="Ma J."/>
        </authorList>
    </citation>
    <scope>NUCLEOTIDE SEQUENCE [LARGE SCALE GENOMIC DNA]</scope>
    <source>
        <strain evidence="2">CGMCC 1.16031</strain>
    </source>
</reference>
<gene>
    <name evidence="1" type="ORF">ACFP85_04955</name>
</gene>
<accession>A0ABW1XJF0</accession>
<evidence type="ECO:0000313" key="2">
    <source>
        <dbReference type="Proteomes" id="UP001596364"/>
    </source>
</evidence>
<protein>
    <recommendedName>
        <fullName evidence="3">Transposase</fullName>
    </recommendedName>
</protein>
<dbReference type="Proteomes" id="UP001596364">
    <property type="component" value="Unassembled WGS sequence"/>
</dbReference>
<proteinExistence type="predicted"/>
<keyword evidence="2" id="KW-1185">Reference proteome</keyword>
<dbReference type="EMBL" id="JBHSUS010000001">
    <property type="protein sequence ID" value="MFC6439497.1"/>
    <property type="molecule type" value="Genomic_DNA"/>
</dbReference>